<dbReference type="RefSeq" id="WP_204893172.1">
    <property type="nucleotide sequence ID" value="NZ_JBHUFW010000008.1"/>
</dbReference>
<dbReference type="EMBL" id="JBHUFW010000008">
    <property type="protein sequence ID" value="MFD1863481.1"/>
    <property type="molecule type" value="Genomic_DNA"/>
</dbReference>
<evidence type="ECO:0000313" key="2">
    <source>
        <dbReference type="Proteomes" id="UP001597273"/>
    </source>
</evidence>
<gene>
    <name evidence="1" type="ORF">ACFSDB_11190</name>
</gene>
<comment type="caution">
    <text evidence="1">The sequence shown here is derived from an EMBL/GenBank/DDBJ whole genome shotgun (WGS) entry which is preliminary data.</text>
</comment>
<name>A0ABW4QIP1_9BACL</name>
<reference evidence="2" key="1">
    <citation type="journal article" date="2019" name="Int. J. Syst. Evol. Microbiol.">
        <title>The Global Catalogue of Microorganisms (GCM) 10K type strain sequencing project: providing services to taxonomists for standard genome sequencing and annotation.</title>
        <authorList>
            <consortium name="The Broad Institute Genomics Platform"/>
            <consortium name="The Broad Institute Genome Sequencing Center for Infectious Disease"/>
            <person name="Wu L."/>
            <person name="Ma J."/>
        </authorList>
    </citation>
    <scope>NUCLEOTIDE SEQUENCE [LARGE SCALE GENOMIC DNA]</scope>
    <source>
        <strain evidence="2">CGMCC 1.15475</strain>
    </source>
</reference>
<accession>A0ABW4QIP1</accession>
<organism evidence="1 2">
    <name type="scientific">Planococcus chinensis</name>
    <dbReference type="NCBI Taxonomy" id="272917"/>
    <lineage>
        <taxon>Bacteria</taxon>
        <taxon>Bacillati</taxon>
        <taxon>Bacillota</taxon>
        <taxon>Bacilli</taxon>
        <taxon>Bacillales</taxon>
        <taxon>Caryophanaceae</taxon>
        <taxon>Planococcus</taxon>
    </lineage>
</organism>
<sequence length="428" mass="50936">MKAYKKFEKKLLQGEFVDVKDNIGYLCMYANKRSIDFLDHLEVTRLIEELKPVTSYSAGDEFFYPHAYAQNYIEDAYLIIQDYDTYWKLTYGKSLKKNEYKILKVLSFSTILNYYLPCSDFKLTGHHLAAVVGITDAKITKFGKENVKELLELFDSYLEDFIDREGVDPFHYFKRKYIFPDLTESDLLELEPYIKPKRYIALRQSYKSIVKNYKEKLRELERYESKDRSLLSLKPTDFPSKKDYNEYYKSFHQTAIDFFNRDYKCREFGENSKGEKLTVPYEFVPQIVEEAFEGFCNNLLRECENLLRVKKKLPKIGEGWIGETQLYYFLKNLFPKEIIVNHGRPFWLGRQHLDIYFPERNLAIEYQGLQHDQPIAFFGGEESFLAQKERDERKALLCKENGCKLIYVRSGYEVKELEIQINEYLSSQ</sequence>
<keyword evidence="2" id="KW-1185">Reference proteome</keyword>
<evidence type="ECO:0008006" key="3">
    <source>
        <dbReference type="Google" id="ProtNLM"/>
    </source>
</evidence>
<proteinExistence type="predicted"/>
<dbReference type="Gene3D" id="3.40.960.10">
    <property type="entry name" value="VSR Endonuclease"/>
    <property type="match status" value="1"/>
</dbReference>
<protein>
    <recommendedName>
        <fullName evidence="3">DUF559 domain-containing protein</fullName>
    </recommendedName>
</protein>
<evidence type="ECO:0000313" key="1">
    <source>
        <dbReference type="EMBL" id="MFD1863481.1"/>
    </source>
</evidence>
<dbReference type="Proteomes" id="UP001597273">
    <property type="component" value="Unassembled WGS sequence"/>
</dbReference>